<accession>A0ABX1J4B5</accession>
<dbReference type="InterPro" id="IPR009057">
    <property type="entry name" value="Homeodomain-like_sf"/>
</dbReference>
<keyword evidence="5" id="KW-1185">Reference proteome</keyword>
<gene>
    <name evidence="4" type="ORF">HFP15_15060</name>
</gene>
<dbReference type="InterPro" id="IPR041490">
    <property type="entry name" value="KstR2_TetR_C"/>
</dbReference>
<evidence type="ECO:0000256" key="1">
    <source>
        <dbReference type="ARBA" id="ARBA00023125"/>
    </source>
</evidence>
<dbReference type="InterPro" id="IPR001647">
    <property type="entry name" value="HTH_TetR"/>
</dbReference>
<feature type="DNA-binding region" description="H-T-H motif" evidence="2">
    <location>
        <begin position="31"/>
        <end position="50"/>
    </location>
</feature>
<dbReference type="Pfam" id="PF00440">
    <property type="entry name" value="TetR_N"/>
    <property type="match status" value="1"/>
</dbReference>
<dbReference type="PANTHER" id="PTHR30055">
    <property type="entry name" value="HTH-TYPE TRANSCRIPTIONAL REGULATOR RUTR"/>
    <property type="match status" value="1"/>
</dbReference>
<dbReference type="PROSITE" id="PS50977">
    <property type="entry name" value="HTH_TETR_2"/>
    <property type="match status" value="1"/>
</dbReference>
<dbReference type="PANTHER" id="PTHR30055:SF146">
    <property type="entry name" value="HTH-TYPE TRANSCRIPTIONAL DUAL REGULATOR CECR"/>
    <property type="match status" value="1"/>
</dbReference>
<feature type="domain" description="HTH tetR-type" evidence="3">
    <location>
        <begin position="8"/>
        <end position="68"/>
    </location>
</feature>
<proteinExistence type="predicted"/>
<dbReference type="Pfam" id="PF17932">
    <property type="entry name" value="TetR_C_24"/>
    <property type="match status" value="1"/>
</dbReference>
<dbReference type="Gene3D" id="1.10.10.60">
    <property type="entry name" value="Homeodomain-like"/>
    <property type="match status" value="1"/>
</dbReference>
<dbReference type="SUPFAM" id="SSF48498">
    <property type="entry name" value="Tetracyclin repressor-like, C-terminal domain"/>
    <property type="match status" value="1"/>
</dbReference>
<keyword evidence="1 2" id="KW-0238">DNA-binding</keyword>
<dbReference type="Proteomes" id="UP000715441">
    <property type="component" value="Unassembled WGS sequence"/>
</dbReference>
<evidence type="ECO:0000256" key="2">
    <source>
        <dbReference type="PROSITE-ProRule" id="PRU00335"/>
    </source>
</evidence>
<dbReference type="Gene3D" id="1.10.357.10">
    <property type="entry name" value="Tetracycline Repressor, domain 2"/>
    <property type="match status" value="1"/>
</dbReference>
<dbReference type="PRINTS" id="PR00455">
    <property type="entry name" value="HTHTETR"/>
</dbReference>
<organism evidence="4 5">
    <name type="scientific">Amycolatopsis acididurans</name>
    <dbReference type="NCBI Taxonomy" id="2724524"/>
    <lineage>
        <taxon>Bacteria</taxon>
        <taxon>Bacillati</taxon>
        <taxon>Actinomycetota</taxon>
        <taxon>Actinomycetes</taxon>
        <taxon>Pseudonocardiales</taxon>
        <taxon>Pseudonocardiaceae</taxon>
        <taxon>Amycolatopsis</taxon>
    </lineage>
</organism>
<sequence length="209" mass="22691">MAKASRSGGTRERILTAAARVLSRRGYSEARLTDIAKAADLRAPAVYYYFPSREALITEVMTVGQVRLREHVEKALAELPPGTGPIDRLCAAVAAHLQVALRLSDFATAVTRNKGQLPEDVRLRLREDSAAYLTLWRSLLEDAATAGAIRPGLDLRAARMLVMGALNWAPEWWDPRQGSLPALIGTAQSLVRHGLTAPGADTISDPIED</sequence>
<name>A0ABX1J4B5_9PSEU</name>
<evidence type="ECO:0000259" key="3">
    <source>
        <dbReference type="PROSITE" id="PS50977"/>
    </source>
</evidence>
<dbReference type="RefSeq" id="WP_168515853.1">
    <property type="nucleotide sequence ID" value="NZ_JAAXLS010000008.1"/>
</dbReference>
<dbReference type="SUPFAM" id="SSF46689">
    <property type="entry name" value="Homeodomain-like"/>
    <property type="match status" value="1"/>
</dbReference>
<dbReference type="InterPro" id="IPR036271">
    <property type="entry name" value="Tet_transcr_reg_TetR-rel_C_sf"/>
</dbReference>
<comment type="caution">
    <text evidence="4">The sequence shown here is derived from an EMBL/GenBank/DDBJ whole genome shotgun (WGS) entry which is preliminary data.</text>
</comment>
<reference evidence="4 5" key="1">
    <citation type="submission" date="2020-04" db="EMBL/GenBank/DDBJ databases">
        <title>Novel species.</title>
        <authorList>
            <person name="Teo W.F.A."/>
            <person name="Lipun K."/>
            <person name="Srisuk N."/>
            <person name="Duangmal K."/>
        </authorList>
    </citation>
    <scope>NUCLEOTIDE SEQUENCE [LARGE SCALE GENOMIC DNA]</scope>
    <source>
        <strain evidence="4 5">K13G38</strain>
    </source>
</reference>
<dbReference type="EMBL" id="JAAXLS010000008">
    <property type="protein sequence ID" value="NKQ54206.1"/>
    <property type="molecule type" value="Genomic_DNA"/>
</dbReference>
<protein>
    <submittedName>
        <fullName evidence="4">TetR/AcrR family transcriptional regulator</fullName>
    </submittedName>
</protein>
<evidence type="ECO:0000313" key="5">
    <source>
        <dbReference type="Proteomes" id="UP000715441"/>
    </source>
</evidence>
<dbReference type="InterPro" id="IPR050109">
    <property type="entry name" value="HTH-type_TetR-like_transc_reg"/>
</dbReference>
<evidence type="ECO:0000313" key="4">
    <source>
        <dbReference type="EMBL" id="NKQ54206.1"/>
    </source>
</evidence>